<gene>
    <name evidence="2" type="ORF">FHU29_002609</name>
</gene>
<accession>A0A839RNT1</accession>
<keyword evidence="3" id="KW-1185">Reference proteome</keyword>
<dbReference type="Proteomes" id="UP000567922">
    <property type="component" value="Unassembled WGS sequence"/>
</dbReference>
<reference evidence="2 3" key="1">
    <citation type="submission" date="2020-08" db="EMBL/GenBank/DDBJ databases">
        <title>Sequencing the genomes of 1000 actinobacteria strains.</title>
        <authorList>
            <person name="Klenk H.-P."/>
        </authorList>
    </citation>
    <scope>NUCLEOTIDE SEQUENCE [LARGE SCALE GENOMIC DNA]</scope>
    <source>
        <strain evidence="2 3">DSM 45258</strain>
    </source>
</reference>
<evidence type="ECO:0000256" key="1">
    <source>
        <dbReference type="SAM" id="MobiDB-lite"/>
    </source>
</evidence>
<feature type="region of interest" description="Disordered" evidence="1">
    <location>
        <begin position="25"/>
        <end position="50"/>
    </location>
</feature>
<name>A0A839RNT1_9ACTN</name>
<evidence type="ECO:0000313" key="3">
    <source>
        <dbReference type="Proteomes" id="UP000567922"/>
    </source>
</evidence>
<sequence length="69" mass="7227">MGNGSKGGQLLPLSVAASLTDLVPRGTDRGEIDHCSPETTTLEHSSTVGLTEAGALGAARWWERHRAEA</sequence>
<comment type="caution">
    <text evidence="2">The sequence shown here is derived from an EMBL/GenBank/DDBJ whole genome shotgun (WGS) entry which is preliminary data.</text>
</comment>
<feature type="compositionally biased region" description="Basic and acidic residues" evidence="1">
    <location>
        <begin position="26"/>
        <end position="36"/>
    </location>
</feature>
<dbReference type="AlphaFoldDB" id="A0A839RNT1"/>
<feature type="compositionally biased region" description="Polar residues" evidence="1">
    <location>
        <begin position="37"/>
        <end position="49"/>
    </location>
</feature>
<evidence type="ECO:0000313" key="2">
    <source>
        <dbReference type="EMBL" id="MBB3038160.1"/>
    </source>
</evidence>
<dbReference type="EMBL" id="JACHWS010000002">
    <property type="protein sequence ID" value="MBB3038160.1"/>
    <property type="molecule type" value="Genomic_DNA"/>
</dbReference>
<organism evidence="2 3">
    <name type="scientific">Hoyosella altamirensis</name>
    <dbReference type="NCBI Taxonomy" id="616997"/>
    <lineage>
        <taxon>Bacteria</taxon>
        <taxon>Bacillati</taxon>
        <taxon>Actinomycetota</taxon>
        <taxon>Actinomycetes</taxon>
        <taxon>Mycobacteriales</taxon>
        <taxon>Hoyosellaceae</taxon>
        <taxon>Hoyosella</taxon>
    </lineage>
</organism>
<protein>
    <submittedName>
        <fullName evidence="2">Uncharacterized protein</fullName>
    </submittedName>
</protein>
<proteinExistence type="predicted"/>